<dbReference type="STRING" id="60517.A0A0R3VSD9"/>
<dbReference type="PANTHER" id="PTHR46029:SF7">
    <property type="entry name" value="C-TERMINAL-BINDING PROTEIN"/>
    <property type="match status" value="1"/>
</dbReference>
<evidence type="ECO:0000256" key="2">
    <source>
        <dbReference type="SAM" id="MobiDB-lite"/>
    </source>
</evidence>
<dbReference type="GO" id="GO:0005634">
    <property type="term" value="C:nucleus"/>
    <property type="evidence" value="ECO:0007669"/>
    <property type="project" value="TreeGrafter"/>
</dbReference>
<protein>
    <submittedName>
        <fullName evidence="7">C-terminal-binding protein</fullName>
    </submittedName>
</protein>
<evidence type="ECO:0000259" key="3">
    <source>
        <dbReference type="Pfam" id="PF00389"/>
    </source>
</evidence>
<dbReference type="InterPro" id="IPR051638">
    <property type="entry name" value="CTBP_dehydrogenase"/>
</dbReference>
<dbReference type="GO" id="GO:0003714">
    <property type="term" value="F:transcription corepressor activity"/>
    <property type="evidence" value="ECO:0007669"/>
    <property type="project" value="InterPro"/>
</dbReference>
<dbReference type="InterPro" id="IPR043322">
    <property type="entry name" value="CtBP"/>
</dbReference>
<feature type="domain" description="D-isomer specific 2-hydroxyacid dehydrogenase NAD-binding" evidence="4">
    <location>
        <begin position="120"/>
        <end position="244"/>
    </location>
</feature>
<dbReference type="InterPro" id="IPR036291">
    <property type="entry name" value="NAD(P)-bd_dom_sf"/>
</dbReference>
<dbReference type="GO" id="GO:0001221">
    <property type="term" value="F:transcription coregulator binding"/>
    <property type="evidence" value="ECO:0007669"/>
    <property type="project" value="TreeGrafter"/>
</dbReference>
<dbReference type="WBParaSite" id="TASK_0000006201-mRNA-1">
    <property type="protein sequence ID" value="TASK_0000006201-mRNA-1"/>
    <property type="gene ID" value="TASK_0000006201"/>
</dbReference>
<evidence type="ECO:0000256" key="1">
    <source>
        <dbReference type="ARBA" id="ARBA00005854"/>
    </source>
</evidence>
<feature type="compositionally biased region" description="Low complexity" evidence="2">
    <location>
        <begin position="557"/>
        <end position="566"/>
    </location>
</feature>
<sequence>MAGARPNGPHYTRPLVALLDGRDCTVEMPLLKDVATVAFCDASGTSEIHEKVLNEAFGALLWHSITLTREDLQKFKSLKIIVRIGSGFDNVDIKAAGELGIAVCNVPGYGVEEAADTTMSHILTLYRRTYWLADMVRSGKRISGPEQLKDAAAGTARIRGDTLGIVGLGRIGAAVALRAMAFGFRVAFFDPYLSDGIERSLGIVRVYNLQDLLYQSDCITLHCTLHDQNRGMINADTIKMMRKGIARFGPLELGVGNVDPTCFILVLGAFLINTARAGLIDETALTNALKTGVIRAAALDVIDSDLTTGPLKDAPNLIVTPHMSYYSENSVREMREAAANEIRRAVLNRGPGGLRNCVNKEYLVGAPTSLYSGLNSHTNPLALAANTAALNNHATAMAAVLSMPPFSGAAGANSMGLTLPPALLGANFASTANLGGPSNSVGANNGALQGPHGAAGPGGMLGNNVSSSIPALIPPPPGGANSQFAQSSLPTPYPPFLPPNFAASLSGLTGQQQQHSQPTNQPPPPQPPSQAASQSQPLAVVSAAAAAVAAAAATQPTLASQQSSQSGPTMSKAGSSPAPNVGNGSSGGMNSGSNAPPASDSNVKPSCSPNAALDVQNVIHGNPNFSPFPPGMVKSKASDSP</sequence>
<reference evidence="7" key="1">
    <citation type="submission" date="2017-02" db="UniProtKB">
        <authorList>
            <consortium name="WormBaseParasite"/>
        </authorList>
    </citation>
    <scope>IDENTIFICATION</scope>
</reference>
<dbReference type="Gene3D" id="3.40.50.720">
    <property type="entry name" value="NAD(P)-binding Rossmann-like Domain"/>
    <property type="match status" value="2"/>
</dbReference>
<dbReference type="SUPFAM" id="SSF51735">
    <property type="entry name" value="NAD(P)-binding Rossmann-fold domains"/>
    <property type="match status" value="1"/>
</dbReference>
<name>A0A0R3VSD9_TAEAS</name>
<dbReference type="Proteomes" id="UP000282613">
    <property type="component" value="Unassembled WGS sequence"/>
</dbReference>
<dbReference type="PANTHER" id="PTHR46029">
    <property type="entry name" value="C-TERMINAL-BINDING PROTEIN"/>
    <property type="match status" value="1"/>
</dbReference>
<comment type="similarity">
    <text evidence="1">Belongs to the D-isomer specific 2-hydroxyacid dehydrogenase family.</text>
</comment>
<reference evidence="5 6" key="2">
    <citation type="submission" date="2018-11" db="EMBL/GenBank/DDBJ databases">
        <authorList>
            <consortium name="Pathogen Informatics"/>
        </authorList>
    </citation>
    <scope>NUCLEOTIDE SEQUENCE [LARGE SCALE GENOMIC DNA]</scope>
</reference>
<dbReference type="GO" id="GO:0051287">
    <property type="term" value="F:NAD binding"/>
    <property type="evidence" value="ECO:0007669"/>
    <property type="project" value="InterPro"/>
</dbReference>
<evidence type="ECO:0000313" key="5">
    <source>
        <dbReference type="EMBL" id="VDK20146.1"/>
    </source>
</evidence>
<dbReference type="OrthoDB" id="9991913at2759"/>
<feature type="compositionally biased region" description="Polar residues" evidence="2">
    <location>
        <begin position="567"/>
        <end position="578"/>
    </location>
</feature>
<dbReference type="InterPro" id="IPR006140">
    <property type="entry name" value="D-isomer_DH_NAD-bd"/>
</dbReference>
<feature type="compositionally biased region" description="Polar residues" evidence="2">
    <location>
        <begin position="599"/>
        <end position="609"/>
    </location>
</feature>
<feature type="region of interest" description="Disordered" evidence="2">
    <location>
        <begin position="467"/>
        <end position="537"/>
    </location>
</feature>
<dbReference type="AlphaFoldDB" id="A0A0R3VSD9"/>
<accession>A0A0R3VSD9</accession>
<keyword evidence="6" id="KW-1185">Reference proteome</keyword>
<evidence type="ECO:0000313" key="7">
    <source>
        <dbReference type="WBParaSite" id="TASK_0000006201-mRNA-1"/>
    </source>
</evidence>
<dbReference type="Pfam" id="PF00389">
    <property type="entry name" value="2-Hacid_dh"/>
    <property type="match status" value="1"/>
</dbReference>
<gene>
    <name evidence="5" type="ORF">TASK_LOCUS63</name>
</gene>
<dbReference type="CDD" id="cd05299">
    <property type="entry name" value="CtBP_dh"/>
    <property type="match status" value="1"/>
</dbReference>
<evidence type="ECO:0000313" key="6">
    <source>
        <dbReference type="Proteomes" id="UP000282613"/>
    </source>
</evidence>
<dbReference type="GO" id="GO:0006357">
    <property type="term" value="P:regulation of transcription by RNA polymerase II"/>
    <property type="evidence" value="ECO:0007669"/>
    <property type="project" value="TreeGrafter"/>
</dbReference>
<dbReference type="EMBL" id="UYRS01000005">
    <property type="protein sequence ID" value="VDK20146.1"/>
    <property type="molecule type" value="Genomic_DNA"/>
</dbReference>
<dbReference type="InterPro" id="IPR006139">
    <property type="entry name" value="D-isomer_2_OHA_DH_cat_dom"/>
</dbReference>
<feature type="domain" description="D-isomer specific 2-hydroxyacid dehydrogenase NAD-binding" evidence="4">
    <location>
        <begin position="268"/>
        <end position="324"/>
    </location>
</feature>
<organism evidence="7">
    <name type="scientific">Taenia asiatica</name>
    <name type="common">Asian tapeworm</name>
    <dbReference type="NCBI Taxonomy" id="60517"/>
    <lineage>
        <taxon>Eukaryota</taxon>
        <taxon>Metazoa</taxon>
        <taxon>Spiralia</taxon>
        <taxon>Lophotrochozoa</taxon>
        <taxon>Platyhelminthes</taxon>
        <taxon>Cestoda</taxon>
        <taxon>Eucestoda</taxon>
        <taxon>Cyclophyllidea</taxon>
        <taxon>Taeniidae</taxon>
        <taxon>Taenia</taxon>
    </lineage>
</organism>
<feature type="region of interest" description="Disordered" evidence="2">
    <location>
        <begin position="557"/>
        <end position="641"/>
    </location>
</feature>
<dbReference type="Pfam" id="PF02826">
    <property type="entry name" value="2-Hacid_dh_C"/>
    <property type="match status" value="2"/>
</dbReference>
<proteinExistence type="inferred from homology"/>
<dbReference type="GO" id="GO:0140297">
    <property type="term" value="F:DNA-binding transcription factor binding"/>
    <property type="evidence" value="ECO:0007669"/>
    <property type="project" value="TreeGrafter"/>
</dbReference>
<evidence type="ECO:0000259" key="4">
    <source>
        <dbReference type="Pfam" id="PF02826"/>
    </source>
</evidence>
<dbReference type="GO" id="GO:0016616">
    <property type="term" value="F:oxidoreductase activity, acting on the CH-OH group of donors, NAD or NADP as acceptor"/>
    <property type="evidence" value="ECO:0007669"/>
    <property type="project" value="InterPro"/>
</dbReference>
<dbReference type="SUPFAM" id="SSF52283">
    <property type="entry name" value="Formate/glycerate dehydrogenase catalytic domain-like"/>
    <property type="match status" value="1"/>
</dbReference>
<feature type="domain" description="D-isomer specific 2-hydroxyacid dehydrogenase catalytic" evidence="3">
    <location>
        <begin position="24"/>
        <end position="359"/>
    </location>
</feature>
<dbReference type="GO" id="GO:0003713">
    <property type="term" value="F:transcription coactivator activity"/>
    <property type="evidence" value="ECO:0007669"/>
    <property type="project" value="TreeGrafter"/>
</dbReference>